<keyword evidence="5 7" id="KW-0963">Cytoplasm</keyword>
<dbReference type="GO" id="GO:0000027">
    <property type="term" value="P:ribosomal large subunit assembly"/>
    <property type="evidence" value="ECO:0007669"/>
    <property type="project" value="InterPro"/>
</dbReference>
<comment type="subcellular location">
    <subcellularLocation>
        <location evidence="7">Cytoplasm</location>
    </subcellularLocation>
    <subcellularLocation>
        <location evidence="7">Nucleus</location>
        <location evidence="7">Nucleolus</location>
    </subcellularLocation>
</comment>
<dbReference type="InterPro" id="IPR040637">
    <property type="entry name" value="Ribosomal_uL10-like_insert"/>
</dbReference>
<feature type="domain" description="Large ribosomal subunit protein uL10-like insertion" evidence="8">
    <location>
        <begin position="125"/>
        <end position="196"/>
    </location>
</feature>
<organism evidence="9">
    <name type="scientific">Eutreptiella gymnastica</name>
    <dbReference type="NCBI Taxonomy" id="73025"/>
    <lineage>
        <taxon>Eukaryota</taxon>
        <taxon>Discoba</taxon>
        <taxon>Euglenozoa</taxon>
        <taxon>Euglenida</taxon>
        <taxon>Spirocuta</taxon>
        <taxon>Euglenophyceae</taxon>
        <taxon>Eutreptiales</taxon>
        <taxon>Eutreptiaceae</taxon>
        <taxon>Eutreptiella</taxon>
    </lineage>
</organism>
<dbReference type="SUPFAM" id="SSF160369">
    <property type="entry name" value="Ribosomal protein L10-like"/>
    <property type="match status" value="1"/>
</dbReference>
<dbReference type="Gene3D" id="3.30.70.1730">
    <property type="match status" value="1"/>
</dbReference>
<comment type="similarity">
    <text evidence="3 7">Belongs to the universal ribosomal protein uL10 family.</text>
</comment>
<keyword evidence="6 7" id="KW-0539">Nucleus</keyword>
<name>A0A7S4LHZ3_9EUGL</name>
<dbReference type="Gene3D" id="3.90.105.20">
    <property type="match status" value="1"/>
</dbReference>
<dbReference type="CDD" id="cd05796">
    <property type="entry name" value="Ribosomal_P0_like"/>
    <property type="match status" value="1"/>
</dbReference>
<evidence type="ECO:0000259" key="8">
    <source>
        <dbReference type="Pfam" id="PF17777"/>
    </source>
</evidence>
<evidence type="ECO:0000256" key="5">
    <source>
        <dbReference type="ARBA" id="ARBA00022490"/>
    </source>
</evidence>
<dbReference type="GO" id="GO:0005737">
    <property type="term" value="C:cytoplasm"/>
    <property type="evidence" value="ECO:0007669"/>
    <property type="project" value="UniProtKB-SubCell"/>
</dbReference>
<dbReference type="GO" id="GO:0006364">
    <property type="term" value="P:rRNA processing"/>
    <property type="evidence" value="ECO:0007669"/>
    <property type="project" value="TreeGrafter"/>
</dbReference>
<evidence type="ECO:0000256" key="3">
    <source>
        <dbReference type="ARBA" id="ARBA00008889"/>
    </source>
</evidence>
<dbReference type="GO" id="GO:0005730">
    <property type="term" value="C:nucleolus"/>
    <property type="evidence" value="ECO:0007669"/>
    <property type="project" value="UniProtKB-SubCell"/>
</dbReference>
<dbReference type="PANTHER" id="PTHR45841">
    <property type="entry name" value="MRNA TURNOVER PROTEIN 4 MRTO4"/>
    <property type="match status" value="1"/>
</dbReference>
<evidence type="ECO:0000256" key="7">
    <source>
        <dbReference type="RuleBase" id="RU364039"/>
    </source>
</evidence>
<evidence type="ECO:0000256" key="2">
    <source>
        <dbReference type="ARBA" id="ARBA00004046"/>
    </source>
</evidence>
<comment type="function">
    <text evidence="2 7">Component of the ribosome assembly machinery. Nuclear paralog of the ribosomal protein P0, it binds pre-60S subunits at an early stage of assembly in the nucleolus, and is replaced by P0 in cytoplasmic pre-60S subunits and mature 80S ribosomes.</text>
</comment>
<evidence type="ECO:0000313" key="9">
    <source>
        <dbReference type="EMBL" id="CAE0830681.1"/>
    </source>
</evidence>
<evidence type="ECO:0000256" key="1">
    <source>
        <dbReference type="ARBA" id="ARBA00002200"/>
    </source>
</evidence>
<keyword evidence="7" id="KW-0690">Ribosome biogenesis</keyword>
<sequence>MPKMKKGKKYSFAKTKTKGREGKDSLVDNVREAVDDYDHCYVFDFQHFRQSKMKEVRTIFKDSRFFAGSNKVMQVALGRTSEDSYADNIYKLSPFLRGHCGLFFTNRNKKEIKDFFKNYASPEYARMNDIAESTITLDKGPLDAMQFPVPMDPYLRKLGLNTEIVRGVIHLLRDTHLCEEGKPITAEGSRLLKLLDHKLVGFKLTLTAHWSKDTGTARRIKSTEE</sequence>
<dbReference type="InterPro" id="IPR051742">
    <property type="entry name" value="Ribosome_Assembly_uL10"/>
</dbReference>
<dbReference type="AlphaFoldDB" id="A0A7S4LHZ3"/>
<proteinExistence type="inferred from homology"/>
<reference evidence="9" key="1">
    <citation type="submission" date="2021-01" db="EMBL/GenBank/DDBJ databases">
        <authorList>
            <person name="Corre E."/>
            <person name="Pelletier E."/>
            <person name="Niang G."/>
            <person name="Scheremetjew M."/>
            <person name="Finn R."/>
            <person name="Kale V."/>
            <person name="Holt S."/>
            <person name="Cochrane G."/>
            <person name="Meng A."/>
            <person name="Brown T."/>
            <person name="Cohen L."/>
        </authorList>
    </citation>
    <scope>NUCLEOTIDE SEQUENCE</scope>
    <source>
        <strain evidence="9">CCMP1594</strain>
    </source>
</reference>
<dbReference type="GO" id="GO:0000956">
    <property type="term" value="P:nuclear-transcribed mRNA catabolic process"/>
    <property type="evidence" value="ECO:0007669"/>
    <property type="project" value="TreeGrafter"/>
</dbReference>
<dbReference type="PANTHER" id="PTHR45841:SF1">
    <property type="entry name" value="MRNA TURNOVER PROTEIN 4 HOMOLOG"/>
    <property type="match status" value="1"/>
</dbReference>
<evidence type="ECO:0000256" key="6">
    <source>
        <dbReference type="ARBA" id="ARBA00023242"/>
    </source>
</evidence>
<dbReference type="GO" id="GO:0030687">
    <property type="term" value="C:preribosome, large subunit precursor"/>
    <property type="evidence" value="ECO:0007669"/>
    <property type="project" value="TreeGrafter"/>
</dbReference>
<evidence type="ECO:0000256" key="4">
    <source>
        <dbReference type="ARBA" id="ARBA00011521"/>
    </source>
</evidence>
<dbReference type="Pfam" id="PF17777">
    <property type="entry name" value="RL10P_insert"/>
    <property type="match status" value="1"/>
</dbReference>
<dbReference type="GO" id="GO:0003723">
    <property type="term" value="F:RNA binding"/>
    <property type="evidence" value="ECO:0007669"/>
    <property type="project" value="TreeGrafter"/>
</dbReference>
<accession>A0A7S4LHZ3</accession>
<dbReference type="InterPro" id="IPR033867">
    <property type="entry name" value="Mrt4"/>
</dbReference>
<gene>
    <name evidence="9" type="ORF">EGYM00163_LOCUS41962</name>
</gene>
<comment type="subunit">
    <text evidence="4">P0 forms a pentameric complex by interaction with dimers of P1 and P2.</text>
</comment>
<comment type="subunit">
    <text evidence="7">Associates with the pre-60S ribosomal particle.</text>
</comment>
<dbReference type="FunFam" id="3.30.70.1730:FF:000005">
    <property type="entry name" value="Ribosome assembly factor mrt4"/>
    <property type="match status" value="1"/>
</dbReference>
<comment type="function">
    <text evidence="1">Ribosomal protein P0 is the functional equivalent of E.coli protein L10.</text>
</comment>
<dbReference type="InterPro" id="IPR043164">
    <property type="entry name" value="Ribosomal_uL10-like_insert_sf"/>
</dbReference>
<dbReference type="InterPro" id="IPR001790">
    <property type="entry name" value="Ribosomal_uL10"/>
</dbReference>
<dbReference type="Pfam" id="PF00466">
    <property type="entry name" value="Ribosomal_L10"/>
    <property type="match status" value="1"/>
</dbReference>
<protein>
    <recommendedName>
        <fullName evidence="7">Ribosome assembly factor mrt4</fullName>
    </recommendedName>
</protein>
<dbReference type="InterPro" id="IPR043141">
    <property type="entry name" value="Ribosomal_uL10-like_sf"/>
</dbReference>
<dbReference type="EMBL" id="HBJA01121925">
    <property type="protein sequence ID" value="CAE0830681.1"/>
    <property type="molecule type" value="Transcribed_RNA"/>
</dbReference>